<proteinExistence type="predicted"/>
<evidence type="ECO:0000313" key="2">
    <source>
        <dbReference type="Proteomes" id="UP001206925"/>
    </source>
</evidence>
<protein>
    <submittedName>
        <fullName evidence="1">Uncharacterized protein</fullName>
    </submittedName>
</protein>
<feature type="non-terminal residue" evidence="1">
    <location>
        <position position="1"/>
    </location>
</feature>
<dbReference type="EMBL" id="JAMZMK010012103">
    <property type="protein sequence ID" value="KAI7725003.1"/>
    <property type="molecule type" value="Genomic_DNA"/>
</dbReference>
<evidence type="ECO:0000313" key="1">
    <source>
        <dbReference type="EMBL" id="KAI7725003.1"/>
    </source>
</evidence>
<name>A0AAD5BMH9_AMBAR</name>
<organism evidence="1 2">
    <name type="scientific">Ambrosia artemisiifolia</name>
    <name type="common">Common ragweed</name>
    <dbReference type="NCBI Taxonomy" id="4212"/>
    <lineage>
        <taxon>Eukaryota</taxon>
        <taxon>Viridiplantae</taxon>
        <taxon>Streptophyta</taxon>
        <taxon>Embryophyta</taxon>
        <taxon>Tracheophyta</taxon>
        <taxon>Spermatophyta</taxon>
        <taxon>Magnoliopsida</taxon>
        <taxon>eudicotyledons</taxon>
        <taxon>Gunneridae</taxon>
        <taxon>Pentapetalae</taxon>
        <taxon>asterids</taxon>
        <taxon>campanulids</taxon>
        <taxon>Asterales</taxon>
        <taxon>Asteraceae</taxon>
        <taxon>Asteroideae</taxon>
        <taxon>Heliantheae alliance</taxon>
        <taxon>Heliantheae</taxon>
        <taxon>Ambrosia</taxon>
    </lineage>
</organism>
<dbReference type="Proteomes" id="UP001206925">
    <property type="component" value="Unassembled WGS sequence"/>
</dbReference>
<sequence length="54" mass="6279">MGKGLMKMLMNKDEDIPDPLLGDNDDKVQYAFELLSNPTWKRDYDIFGIDERDA</sequence>
<comment type="caution">
    <text evidence="1">The sequence shown here is derived from an EMBL/GenBank/DDBJ whole genome shotgun (WGS) entry which is preliminary data.</text>
</comment>
<dbReference type="AlphaFoldDB" id="A0AAD5BMH9"/>
<reference evidence="1" key="1">
    <citation type="submission" date="2022-06" db="EMBL/GenBank/DDBJ databases">
        <title>Uncovering the hologenomic basis of an extraordinary plant invasion.</title>
        <authorList>
            <person name="Bieker V.C."/>
            <person name="Martin M.D."/>
            <person name="Gilbert T."/>
            <person name="Hodgins K."/>
            <person name="Battlay P."/>
            <person name="Petersen B."/>
            <person name="Wilson J."/>
        </authorList>
    </citation>
    <scope>NUCLEOTIDE SEQUENCE</scope>
    <source>
        <strain evidence="1">AA19_3_7</strain>
        <tissue evidence="1">Leaf</tissue>
    </source>
</reference>
<keyword evidence="2" id="KW-1185">Reference proteome</keyword>
<gene>
    <name evidence="1" type="ORF">M8C21_015265</name>
</gene>
<accession>A0AAD5BMH9</accession>